<dbReference type="Proteomes" id="UP001257914">
    <property type="component" value="Unassembled WGS sequence"/>
</dbReference>
<name>A0ABU3R2M9_9GAMM</name>
<evidence type="ECO:0000313" key="2">
    <source>
        <dbReference type="Proteomes" id="UP001257914"/>
    </source>
</evidence>
<reference evidence="1 2" key="1">
    <citation type="submission" date="2023-10" db="EMBL/GenBank/DDBJ databases">
        <title>Psychrosphaera aquimaarina strain SW33 isolated from seawater.</title>
        <authorList>
            <person name="Bayburt H."/>
            <person name="Kim J.M."/>
            <person name="Choi B.J."/>
            <person name="Jeon C.O."/>
        </authorList>
    </citation>
    <scope>NUCLEOTIDE SEQUENCE [LARGE SCALE GENOMIC DNA]</scope>
    <source>
        <strain evidence="1 2">KCTC 52743</strain>
    </source>
</reference>
<dbReference type="RefSeq" id="WP_315947506.1">
    <property type="nucleotide sequence ID" value="NZ_JAWCUA010000010.1"/>
</dbReference>
<gene>
    <name evidence="1" type="ORF">RT723_13135</name>
</gene>
<accession>A0ABU3R2M9</accession>
<organism evidence="1 2">
    <name type="scientific">Psychrosphaera aquimarina</name>
    <dbReference type="NCBI Taxonomy" id="2044854"/>
    <lineage>
        <taxon>Bacteria</taxon>
        <taxon>Pseudomonadati</taxon>
        <taxon>Pseudomonadota</taxon>
        <taxon>Gammaproteobacteria</taxon>
        <taxon>Alteromonadales</taxon>
        <taxon>Pseudoalteromonadaceae</taxon>
        <taxon>Psychrosphaera</taxon>
    </lineage>
</organism>
<keyword evidence="2" id="KW-1185">Reference proteome</keyword>
<dbReference type="EMBL" id="JAWCUA010000010">
    <property type="protein sequence ID" value="MDU0113926.1"/>
    <property type="molecule type" value="Genomic_DNA"/>
</dbReference>
<comment type="caution">
    <text evidence="1">The sequence shown here is derived from an EMBL/GenBank/DDBJ whole genome shotgun (WGS) entry which is preliminary data.</text>
</comment>
<sequence>MKHQFLCPNHRQELINKPTRALCSWANTNETGVTLASLGQHYDALPHLGCAFEVAEIILTGNFVEQEKAITLLTKSALILAASLEVLGYQEQRLSVLQLTLNRLNKLPNSSVFFSDQLNSLKLALNIKKPYIRRHYGLHSL</sequence>
<proteinExistence type="predicted"/>
<evidence type="ECO:0000313" key="1">
    <source>
        <dbReference type="EMBL" id="MDU0113926.1"/>
    </source>
</evidence>
<protein>
    <submittedName>
        <fullName evidence="1">Uncharacterized protein</fullName>
    </submittedName>
</protein>